<evidence type="ECO:0000256" key="2">
    <source>
        <dbReference type="ARBA" id="ARBA00023118"/>
    </source>
</evidence>
<accession>A0ABR8CXR3</accession>
<evidence type="ECO:0000313" key="5">
    <source>
        <dbReference type="Proteomes" id="UP000661112"/>
    </source>
</evidence>
<gene>
    <name evidence="4" type="ORF">H6G83_02505</name>
</gene>
<sequence length="549" mass="62166">MNKYIATVIDTTGIQRYIFGSNRLKENVGASYLVKSATDKWVEEILKSLDSLSPENIHIPDKSKQEFNPLIHDNESIMAELIYAGGGNTVLVFRKVEQIDYAKEFTRKLSFKILNEAPGLNIVVAHQEFDWNEKLLREVIDDEIKKNKLDTQKREARTSSPVLGLGVTASCISTGLVAVEMRDIDGEPKPISREIVAKTNDNTVKGANEELKKIIFDSDKLARFKIPLDVDDLGRTEQESSYMAIVHIDGNQMGKRFEDYSKSQDQENKSEANKNYIIAMRKLSWGVNEAAIKSLKAVVELLIDSIVKEKFSIKNKFLPFRPIVYGGDDVTFICDGRLGLALAIKFLKEFEKHTENLPNAKGGTSKATACAGIAIVKTHYPFARAYQLSEALCKSAKNFVSEKIDNPSKKEPIFSALDWHIASSGILGTIDQIREREYKARNGEKLTIRPMRSHEYGSDWLTWTDFAEVIRQFKEEEPWKDKRNKVKALREVLREGKTATEQFLKAYGDDDLPIFIKANNQLKQCGWIDGACGYFDAIEAMDFYISLED</sequence>
<dbReference type="Gene3D" id="3.30.70.270">
    <property type="match status" value="1"/>
</dbReference>
<reference evidence="4 5" key="1">
    <citation type="journal article" date="2020" name="ISME J.">
        <title>Comparative genomics reveals insights into cyanobacterial evolution and habitat adaptation.</title>
        <authorList>
            <person name="Chen M.Y."/>
            <person name="Teng W.K."/>
            <person name="Zhao L."/>
            <person name="Hu C.X."/>
            <person name="Zhou Y.K."/>
            <person name="Han B.P."/>
            <person name="Song L.R."/>
            <person name="Shu W.S."/>
        </authorList>
    </citation>
    <scope>NUCLEOTIDE SEQUENCE [LARGE SCALE GENOMIC DNA]</scope>
    <source>
        <strain evidence="4 5">FACHB-119</strain>
    </source>
</reference>
<keyword evidence="2" id="KW-0051">Antiviral defense</keyword>
<dbReference type="InterPro" id="IPR043128">
    <property type="entry name" value="Rev_trsase/Diguanyl_cyclase"/>
</dbReference>
<feature type="domain" description="Cas10/Cmr2 second palm" evidence="3">
    <location>
        <begin position="242"/>
        <end position="398"/>
    </location>
</feature>
<dbReference type="Proteomes" id="UP000661112">
    <property type="component" value="Unassembled WGS sequence"/>
</dbReference>
<dbReference type="RefSeq" id="WP_190466409.1">
    <property type="nucleotide sequence ID" value="NZ_JACJSG010000002.1"/>
</dbReference>
<evidence type="ECO:0000256" key="1">
    <source>
        <dbReference type="ARBA" id="ARBA00022741"/>
    </source>
</evidence>
<dbReference type="InterPro" id="IPR054767">
    <property type="entry name" value="Cas10-Cmr2_palm2"/>
</dbReference>
<organism evidence="4 5">
    <name type="scientific">Anabaena azotica FACHB-119</name>
    <dbReference type="NCBI Taxonomy" id="947527"/>
    <lineage>
        <taxon>Bacteria</taxon>
        <taxon>Bacillati</taxon>
        <taxon>Cyanobacteriota</taxon>
        <taxon>Cyanophyceae</taxon>
        <taxon>Nostocales</taxon>
        <taxon>Nostocaceae</taxon>
        <taxon>Anabaena</taxon>
        <taxon>Anabaena azotica</taxon>
    </lineage>
</organism>
<dbReference type="EMBL" id="JACJSG010000002">
    <property type="protein sequence ID" value="MBD2499497.1"/>
    <property type="molecule type" value="Genomic_DNA"/>
</dbReference>
<protein>
    <recommendedName>
        <fullName evidence="3">Cas10/Cmr2 second palm domain-containing protein</fullName>
    </recommendedName>
</protein>
<evidence type="ECO:0000259" key="3">
    <source>
        <dbReference type="Pfam" id="PF22335"/>
    </source>
</evidence>
<name>A0ABR8CXR3_9NOST</name>
<proteinExistence type="predicted"/>
<comment type="caution">
    <text evidence="4">The sequence shown here is derived from an EMBL/GenBank/DDBJ whole genome shotgun (WGS) entry which is preliminary data.</text>
</comment>
<evidence type="ECO:0000313" key="4">
    <source>
        <dbReference type="EMBL" id="MBD2499497.1"/>
    </source>
</evidence>
<dbReference type="Pfam" id="PF22335">
    <property type="entry name" value="Cas10-Cmr2_palm2"/>
    <property type="match status" value="1"/>
</dbReference>
<keyword evidence="1" id="KW-0547">Nucleotide-binding</keyword>
<keyword evidence="5" id="KW-1185">Reference proteome</keyword>